<dbReference type="Gene3D" id="3.90.1680.10">
    <property type="entry name" value="SOS response associated peptidase-like"/>
    <property type="match status" value="1"/>
</dbReference>
<dbReference type="GO" id="GO:0106300">
    <property type="term" value="P:protein-DNA covalent cross-linking repair"/>
    <property type="evidence" value="ECO:0007669"/>
    <property type="project" value="InterPro"/>
</dbReference>
<organism evidence="9 10">
    <name type="scientific">Chitinophaga lutea</name>
    <dbReference type="NCBI Taxonomy" id="2488634"/>
    <lineage>
        <taxon>Bacteria</taxon>
        <taxon>Pseudomonadati</taxon>
        <taxon>Bacteroidota</taxon>
        <taxon>Chitinophagia</taxon>
        <taxon>Chitinophagales</taxon>
        <taxon>Chitinophagaceae</taxon>
        <taxon>Chitinophaga</taxon>
    </lineage>
</organism>
<evidence type="ECO:0000256" key="1">
    <source>
        <dbReference type="ARBA" id="ARBA00008136"/>
    </source>
</evidence>
<dbReference type="EMBL" id="RPDH01000003">
    <property type="protein sequence ID" value="RPE05931.1"/>
    <property type="molecule type" value="Genomic_DNA"/>
</dbReference>
<accession>A0A3N4PM15</accession>
<dbReference type="RefSeq" id="WP_123849580.1">
    <property type="nucleotide sequence ID" value="NZ_RPDH01000003.1"/>
</dbReference>
<dbReference type="PANTHER" id="PTHR13604">
    <property type="entry name" value="DC12-RELATED"/>
    <property type="match status" value="1"/>
</dbReference>
<reference evidence="9 10" key="1">
    <citation type="submission" date="2018-11" db="EMBL/GenBank/DDBJ databases">
        <title>Chitinophaga lutea sp.nov., isolate from arsenic contaminated soil.</title>
        <authorList>
            <person name="Zong Y."/>
        </authorList>
    </citation>
    <scope>NUCLEOTIDE SEQUENCE [LARGE SCALE GENOMIC DNA]</scope>
    <source>
        <strain evidence="9 10">ZY74</strain>
    </source>
</reference>
<sequence length="274" mass="31240">MCYSFSADFPELGRDPMAGRTFSLEDHPELLEPVIDGLNFPQVNVLAKTEGKDDYEVTAQHWGFLPGYISNATAAAQMRKGYKDVSGQFVMPNPLLNARGEELLLPRKIFRGAALEKRVLVPANGFYEWMHHYPMGKKGQRLKTHISIPHFIYMREQPVFYLAGISRTWTDQETGEMTDTFSIVTTDANELLSKIHNSKKRMPVILPPALAEEWLMHTNMSEERIRELAVHQQRSEMMDAYTIGKDFKASPAPKTKVAYRELEEDTNGTPLTLF</sequence>
<keyword evidence="3" id="KW-0227">DNA damage</keyword>
<dbReference type="EC" id="3.4.-.-" evidence="8"/>
<dbReference type="InterPro" id="IPR036590">
    <property type="entry name" value="SRAP-like"/>
</dbReference>
<proteinExistence type="inferred from homology"/>
<evidence type="ECO:0000256" key="2">
    <source>
        <dbReference type="ARBA" id="ARBA00022670"/>
    </source>
</evidence>
<keyword evidence="5" id="KW-0190">Covalent protein-DNA linkage</keyword>
<keyword evidence="10" id="KW-1185">Reference proteome</keyword>
<evidence type="ECO:0000256" key="3">
    <source>
        <dbReference type="ARBA" id="ARBA00022763"/>
    </source>
</evidence>
<dbReference type="GO" id="GO:0003697">
    <property type="term" value="F:single-stranded DNA binding"/>
    <property type="evidence" value="ECO:0007669"/>
    <property type="project" value="InterPro"/>
</dbReference>
<dbReference type="Proteomes" id="UP000278351">
    <property type="component" value="Unassembled WGS sequence"/>
</dbReference>
<dbReference type="GO" id="GO:0006508">
    <property type="term" value="P:proteolysis"/>
    <property type="evidence" value="ECO:0007669"/>
    <property type="project" value="UniProtKB-KW"/>
</dbReference>
<evidence type="ECO:0000313" key="10">
    <source>
        <dbReference type="Proteomes" id="UP000278351"/>
    </source>
</evidence>
<comment type="caution">
    <text evidence="9">The sequence shown here is derived from an EMBL/GenBank/DDBJ whole genome shotgun (WGS) entry which is preliminary data.</text>
</comment>
<dbReference type="OrthoDB" id="9782620at2"/>
<keyword evidence="7" id="KW-0456">Lyase</keyword>
<evidence type="ECO:0000256" key="5">
    <source>
        <dbReference type="ARBA" id="ARBA00023124"/>
    </source>
</evidence>
<evidence type="ECO:0000256" key="7">
    <source>
        <dbReference type="ARBA" id="ARBA00023239"/>
    </source>
</evidence>
<evidence type="ECO:0000313" key="9">
    <source>
        <dbReference type="EMBL" id="RPE05931.1"/>
    </source>
</evidence>
<evidence type="ECO:0000256" key="6">
    <source>
        <dbReference type="ARBA" id="ARBA00023125"/>
    </source>
</evidence>
<dbReference type="AlphaFoldDB" id="A0A3N4PM15"/>
<dbReference type="SUPFAM" id="SSF143081">
    <property type="entry name" value="BB1717-like"/>
    <property type="match status" value="1"/>
</dbReference>
<keyword evidence="4 8" id="KW-0378">Hydrolase</keyword>
<keyword evidence="2 8" id="KW-0645">Protease</keyword>
<gene>
    <name evidence="9" type="ORF">EGT74_26620</name>
</gene>
<dbReference type="PANTHER" id="PTHR13604:SF0">
    <property type="entry name" value="ABASIC SITE PROCESSING PROTEIN HMCES"/>
    <property type="match status" value="1"/>
</dbReference>
<dbReference type="GO" id="GO:0008233">
    <property type="term" value="F:peptidase activity"/>
    <property type="evidence" value="ECO:0007669"/>
    <property type="project" value="UniProtKB-KW"/>
</dbReference>
<dbReference type="GO" id="GO:0016829">
    <property type="term" value="F:lyase activity"/>
    <property type="evidence" value="ECO:0007669"/>
    <property type="project" value="UniProtKB-KW"/>
</dbReference>
<dbReference type="InterPro" id="IPR003738">
    <property type="entry name" value="SRAP"/>
</dbReference>
<name>A0A3N4PM15_9BACT</name>
<comment type="similarity">
    <text evidence="1 8">Belongs to the SOS response-associated peptidase family.</text>
</comment>
<evidence type="ECO:0000256" key="4">
    <source>
        <dbReference type="ARBA" id="ARBA00022801"/>
    </source>
</evidence>
<dbReference type="Pfam" id="PF02586">
    <property type="entry name" value="SRAP"/>
    <property type="match status" value="1"/>
</dbReference>
<keyword evidence="6" id="KW-0238">DNA-binding</keyword>
<evidence type="ECO:0000256" key="8">
    <source>
        <dbReference type="RuleBase" id="RU364100"/>
    </source>
</evidence>
<protein>
    <recommendedName>
        <fullName evidence="8">Abasic site processing protein</fullName>
        <ecNumber evidence="8">3.4.-.-</ecNumber>
    </recommendedName>
</protein>